<evidence type="ECO:0000313" key="10">
    <source>
        <dbReference type="Proteomes" id="UP000248857"/>
    </source>
</evidence>
<dbReference type="PANTHER" id="PTHR11328:SF24">
    <property type="entry name" value="MAJOR FACILITATOR SUPERFAMILY (MFS) PROFILE DOMAIN-CONTAINING PROTEIN"/>
    <property type="match status" value="1"/>
</dbReference>
<evidence type="ECO:0000256" key="7">
    <source>
        <dbReference type="SAM" id="Phobius"/>
    </source>
</evidence>
<organism evidence="9 10">
    <name type="scientific">Acaryochloris thomasi RCC1774</name>
    <dbReference type="NCBI Taxonomy" id="1764569"/>
    <lineage>
        <taxon>Bacteria</taxon>
        <taxon>Bacillati</taxon>
        <taxon>Cyanobacteriota</taxon>
        <taxon>Cyanophyceae</taxon>
        <taxon>Acaryochloridales</taxon>
        <taxon>Acaryochloridaceae</taxon>
        <taxon>Acaryochloris</taxon>
        <taxon>Acaryochloris thomasi</taxon>
    </lineage>
</organism>
<dbReference type="CDD" id="cd17332">
    <property type="entry name" value="MFS_MelB_like"/>
    <property type="match status" value="1"/>
</dbReference>
<keyword evidence="4 7" id="KW-0812">Transmembrane</keyword>
<feature type="transmembrane region" description="Helical" evidence="7">
    <location>
        <begin position="72"/>
        <end position="91"/>
    </location>
</feature>
<comment type="caution">
    <text evidence="9">The sequence shown here is derived from an EMBL/GenBank/DDBJ whole genome shotgun (WGS) entry which is preliminary data.</text>
</comment>
<dbReference type="PANTHER" id="PTHR11328">
    <property type="entry name" value="MAJOR FACILITATOR SUPERFAMILY DOMAIN-CONTAINING PROTEIN"/>
    <property type="match status" value="1"/>
</dbReference>
<dbReference type="PROSITE" id="PS50850">
    <property type="entry name" value="MFS"/>
    <property type="match status" value="1"/>
</dbReference>
<dbReference type="InterPro" id="IPR020846">
    <property type="entry name" value="MFS_dom"/>
</dbReference>
<feature type="transmembrane region" description="Helical" evidence="7">
    <location>
        <begin position="103"/>
        <end position="125"/>
    </location>
</feature>
<evidence type="ECO:0000256" key="2">
    <source>
        <dbReference type="ARBA" id="ARBA00022448"/>
    </source>
</evidence>
<evidence type="ECO:0000256" key="3">
    <source>
        <dbReference type="ARBA" id="ARBA00022475"/>
    </source>
</evidence>
<dbReference type="InterPro" id="IPR036259">
    <property type="entry name" value="MFS_trans_sf"/>
</dbReference>
<protein>
    <submittedName>
        <fullName evidence="9">Putative symporter YjmB</fullName>
    </submittedName>
</protein>
<dbReference type="GO" id="GO:0008643">
    <property type="term" value="P:carbohydrate transport"/>
    <property type="evidence" value="ECO:0007669"/>
    <property type="project" value="InterPro"/>
</dbReference>
<dbReference type="SUPFAM" id="SSF103473">
    <property type="entry name" value="MFS general substrate transporter"/>
    <property type="match status" value="1"/>
</dbReference>
<evidence type="ECO:0000313" key="9">
    <source>
        <dbReference type="EMBL" id="PZD72746.1"/>
    </source>
</evidence>
<comment type="subcellular location">
    <subcellularLocation>
        <location evidence="1">Cell membrane</location>
        <topology evidence="1">Multi-pass membrane protein</topology>
    </subcellularLocation>
</comment>
<reference evidence="9 10" key="1">
    <citation type="journal article" date="2018" name="Sci. Rep.">
        <title>A novel species of the marine cyanobacterium Acaryochloris with a unique pigment content and lifestyle.</title>
        <authorList>
            <person name="Partensky F."/>
            <person name="Six C."/>
            <person name="Ratin M."/>
            <person name="Garczarek L."/>
            <person name="Vaulot D."/>
            <person name="Probert I."/>
            <person name="Calteau A."/>
            <person name="Gourvil P."/>
            <person name="Marie D."/>
            <person name="Grebert T."/>
            <person name="Bouchier C."/>
            <person name="Le Panse S."/>
            <person name="Gachenot M."/>
            <person name="Rodriguez F."/>
            <person name="Garrido J.L."/>
        </authorList>
    </citation>
    <scope>NUCLEOTIDE SEQUENCE [LARGE SCALE GENOMIC DNA]</scope>
    <source>
        <strain evidence="9 10">RCC1774</strain>
    </source>
</reference>
<feature type="transmembrane region" description="Helical" evidence="7">
    <location>
        <begin position="234"/>
        <end position="260"/>
    </location>
</feature>
<evidence type="ECO:0000256" key="5">
    <source>
        <dbReference type="ARBA" id="ARBA00022989"/>
    </source>
</evidence>
<proteinExistence type="predicted"/>
<evidence type="ECO:0000256" key="4">
    <source>
        <dbReference type="ARBA" id="ARBA00022692"/>
    </source>
</evidence>
<keyword evidence="3" id="KW-1003">Cell membrane</keyword>
<dbReference type="InterPro" id="IPR001927">
    <property type="entry name" value="Na/Gal_symport"/>
</dbReference>
<dbReference type="Proteomes" id="UP000248857">
    <property type="component" value="Unassembled WGS sequence"/>
</dbReference>
<keyword evidence="10" id="KW-1185">Reference proteome</keyword>
<dbReference type="AlphaFoldDB" id="A0A2W1JHB1"/>
<keyword evidence="6 7" id="KW-0472">Membrane</keyword>
<accession>A0A2W1JHB1</accession>
<evidence type="ECO:0000259" key="8">
    <source>
        <dbReference type="PROSITE" id="PS50850"/>
    </source>
</evidence>
<feature type="transmembrane region" description="Helical" evidence="7">
    <location>
        <begin position="366"/>
        <end position="394"/>
    </location>
</feature>
<evidence type="ECO:0000256" key="1">
    <source>
        <dbReference type="ARBA" id="ARBA00004651"/>
    </source>
</evidence>
<name>A0A2W1JHB1_9CYAN</name>
<feature type="transmembrane region" description="Helical" evidence="7">
    <location>
        <begin position="414"/>
        <end position="437"/>
    </location>
</feature>
<feature type="transmembrane region" description="Helical" evidence="7">
    <location>
        <begin position="272"/>
        <end position="292"/>
    </location>
</feature>
<keyword evidence="5 7" id="KW-1133">Transmembrane helix</keyword>
<feature type="transmembrane region" description="Helical" evidence="7">
    <location>
        <begin position="324"/>
        <end position="345"/>
    </location>
</feature>
<feature type="domain" description="Major facilitator superfamily (MFS) profile" evidence="8">
    <location>
        <begin position="1"/>
        <end position="441"/>
    </location>
</feature>
<dbReference type="GO" id="GO:0006814">
    <property type="term" value="P:sodium ion transport"/>
    <property type="evidence" value="ECO:0007669"/>
    <property type="project" value="InterPro"/>
</dbReference>
<dbReference type="Pfam" id="PF13347">
    <property type="entry name" value="MFS_2"/>
    <property type="match status" value="1"/>
</dbReference>
<evidence type="ECO:0000256" key="6">
    <source>
        <dbReference type="ARBA" id="ARBA00023136"/>
    </source>
</evidence>
<feature type="transmembrane region" description="Helical" evidence="7">
    <location>
        <begin position="16"/>
        <end position="42"/>
    </location>
</feature>
<dbReference type="NCBIfam" id="TIGR00792">
    <property type="entry name" value="gph"/>
    <property type="match status" value="1"/>
</dbReference>
<gene>
    <name evidence="9" type="primary">yjmB_2</name>
    <name evidence="9" type="ORF">C1752_03226</name>
</gene>
<dbReference type="Gene3D" id="1.20.1250.20">
    <property type="entry name" value="MFS general substrate transporter like domains"/>
    <property type="match status" value="1"/>
</dbReference>
<dbReference type="FunFam" id="1.20.1250.20:FF:000183">
    <property type="entry name" value="sodium-dependent lysophosphatidylcholine symporter 1 isoform X2"/>
    <property type="match status" value="1"/>
</dbReference>
<dbReference type="GO" id="GO:0005886">
    <property type="term" value="C:plasma membrane"/>
    <property type="evidence" value="ECO:0007669"/>
    <property type="project" value="UniProtKB-SubCell"/>
</dbReference>
<feature type="transmembrane region" description="Helical" evidence="7">
    <location>
        <begin position="299"/>
        <end position="318"/>
    </location>
</feature>
<feature type="transmembrane region" description="Helical" evidence="7">
    <location>
        <begin position="177"/>
        <end position="196"/>
    </location>
</feature>
<dbReference type="EMBL" id="PQWO01000008">
    <property type="protein sequence ID" value="PZD72746.1"/>
    <property type="molecule type" value="Genomic_DNA"/>
</dbReference>
<sequence>MAFGAGDLGPAMSANIIIFFQLVFLTNVAGIPAGLAGSILLVSKIWDAVNDPIVGVLTDKTRSKRWGRRLPWLLYGALPFGLFSFLLWIVPRVGGELPSVWLLLTYYIIVGAIGQVFYTVVNLPYTAMTPELTQDYDERTQLNSFRFAFSIGGSILSLILAQIIFLQIPEEQRELQYLVLAGLTSAIATLALYWCVLGTRKRALVFEAQRIQDSSEEAIPLLQQFKLALGNRPFLFVIGIYLCSWLAVQITASIIPYFVVNVMQLKQAEVPPVLIGVQGTALVMLFVWGFLSKIWGKKAVYFMGMSLWIIAQIGLFFLQPGQIGLMYILAVMAGVGVSTAYLVPWSMIPDVIELDELQTGQRREGVFYGFMVLLQKFGLALGLFLVGLGLQSAGFLEAAAGEPLPVQPASAVQAIRLAIGPLPTLALIAGLVLTYYYPISRDVHAEILLKLRERRLSSDQKPQE</sequence>
<dbReference type="InterPro" id="IPR018043">
    <property type="entry name" value="Na/Gal_symport_CS"/>
</dbReference>
<dbReference type="InterPro" id="IPR039672">
    <property type="entry name" value="MFS_2"/>
</dbReference>
<feature type="transmembrane region" description="Helical" evidence="7">
    <location>
        <begin position="145"/>
        <end position="165"/>
    </location>
</feature>
<dbReference type="PROSITE" id="PS00872">
    <property type="entry name" value="NA_GALACTOSIDE_SYMP"/>
    <property type="match status" value="1"/>
</dbReference>
<keyword evidence="2" id="KW-0813">Transport</keyword>
<dbReference type="GO" id="GO:0015293">
    <property type="term" value="F:symporter activity"/>
    <property type="evidence" value="ECO:0007669"/>
    <property type="project" value="InterPro"/>
</dbReference>